<dbReference type="OrthoDB" id="10362156at2759"/>
<gene>
    <name evidence="2" type="ORF">HCOI_00839100</name>
</gene>
<keyword evidence="1" id="KW-0732">Signal</keyword>
<dbReference type="EMBL" id="CAVP010058276">
    <property type="protein sequence ID" value="CDL94332.1"/>
    <property type="molecule type" value="Genomic_DNA"/>
</dbReference>
<evidence type="ECO:0000256" key="1">
    <source>
        <dbReference type="SAM" id="SignalP"/>
    </source>
</evidence>
<dbReference type="InterPro" id="IPR035940">
    <property type="entry name" value="CAP_sf"/>
</dbReference>
<reference evidence="2" key="1">
    <citation type="submission" date="2013-03" db="EMBL/GenBank/DDBJ databases">
        <authorList>
            <person name="Aslett M."/>
        </authorList>
    </citation>
    <scope>NUCLEOTIDE SEQUENCE [LARGE SCALE GENOMIC DNA]</scope>
    <source>
        <strain evidence="2">ISE/inbred ISE</strain>
    </source>
</reference>
<sequence length="144" mass="16488">MLLLAVSLMCFSTLLIEGRGVLQYDCDEHIPKKAKDVLVKALNDRRSKDGKVPEVKYDCEEGSDAFNLILKKGAAATYFDAPSVTFDFDWEKTLKKAVKDIKKEDLKRMWDLKATKVGCGVHFYTKDDGHHEFELNCNYSVYRL</sequence>
<protein>
    <submittedName>
        <fullName evidence="2">Activation associated secreted protein</fullName>
    </submittedName>
</protein>
<accession>W6NQ43</accession>
<reference evidence="2" key="2">
    <citation type="submission" date="2013-05" db="EMBL/GenBank/DDBJ databases">
        <title>The genome and transcriptome of Haemonchus contortus: a key model parasite for drug and vaccine discovery.</title>
        <authorList>
            <person name="Laing R."/>
            <person name="Kikuchi T."/>
            <person name="Martinelli A."/>
            <person name="Tsai I.J."/>
            <person name="Beech R.N."/>
            <person name="Redman E."/>
            <person name="Holroyd N."/>
            <person name="Bartley D.J."/>
            <person name="Beasley H."/>
            <person name="Britton C."/>
            <person name="Curran D."/>
            <person name="Devaney E."/>
            <person name="Gilabert A."/>
            <person name="Jackson F."/>
            <person name="Hunt M."/>
            <person name="Johnston S."/>
            <person name="Kryukov I."/>
            <person name="Li K."/>
            <person name="Morrison A.A."/>
            <person name="Reid A.J."/>
            <person name="Sargison N."/>
            <person name="Saunders G."/>
            <person name="Wasmuth J.D."/>
            <person name="Wolstenholme A."/>
            <person name="Berriman M."/>
            <person name="Gilleard J.S."/>
            <person name="Cotton J.A."/>
        </authorList>
    </citation>
    <scope>NUCLEOTIDE SEQUENCE [LARGE SCALE GENOMIC DNA]</scope>
    <source>
        <strain evidence="2">ISE/inbred ISE</strain>
    </source>
</reference>
<name>W6NQ43_HAECO</name>
<dbReference type="Gene3D" id="3.40.33.10">
    <property type="entry name" value="CAP"/>
    <property type="match status" value="1"/>
</dbReference>
<proteinExistence type="predicted"/>
<feature type="signal peptide" evidence="1">
    <location>
        <begin position="1"/>
        <end position="18"/>
    </location>
</feature>
<feature type="chain" id="PRO_5004879023" evidence="1">
    <location>
        <begin position="19"/>
        <end position="144"/>
    </location>
</feature>
<dbReference type="SUPFAM" id="SSF55797">
    <property type="entry name" value="PR-1-like"/>
    <property type="match status" value="1"/>
</dbReference>
<evidence type="ECO:0000313" key="2">
    <source>
        <dbReference type="EMBL" id="CDL94332.1"/>
    </source>
</evidence>
<dbReference type="AlphaFoldDB" id="W6NQ43"/>
<organism evidence="2">
    <name type="scientific">Haemonchus contortus</name>
    <name type="common">Barber pole worm</name>
    <dbReference type="NCBI Taxonomy" id="6289"/>
    <lineage>
        <taxon>Eukaryota</taxon>
        <taxon>Metazoa</taxon>
        <taxon>Ecdysozoa</taxon>
        <taxon>Nematoda</taxon>
        <taxon>Chromadorea</taxon>
        <taxon>Rhabditida</taxon>
        <taxon>Rhabditina</taxon>
        <taxon>Rhabditomorpha</taxon>
        <taxon>Strongyloidea</taxon>
        <taxon>Trichostrongylidae</taxon>
        <taxon>Haemonchus</taxon>
    </lineage>
</organism>
<comment type="caution">
    <text evidence="2">The sequence shown here is derived from an EMBL/GenBank/DDBJ whole genome shotgun (WGS) entry which is preliminary data.</text>
</comment>